<dbReference type="HAMAP" id="MF_03050">
    <property type="entry name" value="MOCOS"/>
    <property type="match status" value="1"/>
</dbReference>
<dbReference type="CTD" id="55034"/>
<feature type="modified residue" description="N6-(pyridoxal phosphate)lysine" evidence="4">
    <location>
        <position position="153"/>
    </location>
</feature>
<dbReference type="AlphaFoldDB" id="A0A6P7JS93"/>
<keyword evidence="1 4" id="KW-0808">Transferase</keyword>
<evidence type="ECO:0000313" key="6">
    <source>
        <dbReference type="Proteomes" id="UP000515145"/>
    </source>
</evidence>
<dbReference type="InterPro" id="IPR015422">
    <property type="entry name" value="PyrdxlP-dep_Trfase_small"/>
</dbReference>
<feature type="active site" evidence="4">
    <location>
        <position position="313"/>
    </location>
</feature>
<keyword evidence="2 4" id="KW-0663">Pyridoxal phosphate</keyword>
<dbReference type="GO" id="GO:0006777">
    <property type="term" value="P:Mo-molybdopterin cofactor biosynthetic process"/>
    <property type="evidence" value="ECO:0007669"/>
    <property type="project" value="UniProtKB-UniRule"/>
</dbReference>
<keyword evidence="3 4" id="KW-0501">Molybdenum cofactor biosynthesis</keyword>
<dbReference type="InterPro" id="IPR015424">
    <property type="entry name" value="PyrdxlP-dep_Trfase"/>
</dbReference>
<evidence type="ECO:0000256" key="2">
    <source>
        <dbReference type="ARBA" id="ARBA00022898"/>
    </source>
</evidence>
<dbReference type="EC" id="2.8.1.9" evidence="4"/>
<sequence length="735" mass="80628">MTQWRGSDTAALKLVAESFPWRPPTESEAGSHFCYLTDSHTSVVGMRGLTCSRGVAAVPVSPQELDNRTEDEAQGEDVICQTPHLFCYPAQSNFSGKKYPLSHVKGIQARRLYPACAHKGRWFVLLDAAALVSCSSLNLQTCPADFIPISFYKMFGFPTGLGALLVRNDAAGILKKTYFGGGTAAAYLSGEDYYVQAANISDRFEDGTVSFLDIIGVNHGFDALYRITGNMHNIQQHTFGLARYTYMLLSSLCHGNGRPVAQMYTEGQFESPVTQGAILNFNLTDSKGQIIGYAQVDRMASLYNIHVRTGCFCNTGACQSFLGITNEQMRRNLQAGHVCGDSLDLVDGQPTGSVRVSFGYMSTFEDCQKFLSFVVECFVEKPVTVDQVRLQKLKTATAASRGSDNHPSPKMTNGGICKVDEETATEASLKGFAHRDSNSHGEAYTLTNIYIYPIKSCGAYEVHDWPVGPLGLLYDRGWMVVNGNGVCLSQKREPRLCLIRPQVHLPSDKLLLRASGMDTISVPLQSKTQLHTSSQVCQSRVCGDRVETVDCGDEAALWLSDFLGQPCRLIRQRPDFTREMKKRPSGVAATTSLSLVNEAQYLMINRASGELIHKLMSCRQDDSEANQLLDTENVISRFRANLVIAGVEPFEEDNWSHLIIGSTQFLVAGRCGRCQMVGVDQDTGTKTKEPLTSLSAYRTGKITFGVYLTHQLPEDSAAACVLSVGSLIKPEPHSC</sequence>
<dbReference type="SUPFAM" id="SSF53383">
    <property type="entry name" value="PLP-dependent transferases"/>
    <property type="match status" value="1"/>
</dbReference>
<organism evidence="6 7">
    <name type="scientific">Parambassis ranga</name>
    <name type="common">Indian glassy fish</name>
    <dbReference type="NCBI Taxonomy" id="210632"/>
    <lineage>
        <taxon>Eukaryota</taxon>
        <taxon>Metazoa</taxon>
        <taxon>Chordata</taxon>
        <taxon>Craniata</taxon>
        <taxon>Vertebrata</taxon>
        <taxon>Euteleostomi</taxon>
        <taxon>Actinopterygii</taxon>
        <taxon>Neopterygii</taxon>
        <taxon>Teleostei</taxon>
        <taxon>Neoteleostei</taxon>
        <taxon>Acanthomorphata</taxon>
        <taxon>Ovalentaria</taxon>
        <taxon>Ambassidae</taxon>
        <taxon>Parambassis</taxon>
    </lineage>
</organism>
<dbReference type="PANTHER" id="PTHR14237">
    <property type="entry name" value="MOLYBDOPTERIN COFACTOR SULFURASE MOSC"/>
    <property type="match status" value="1"/>
</dbReference>
<dbReference type="GO" id="GO:0016829">
    <property type="term" value="F:lyase activity"/>
    <property type="evidence" value="ECO:0007669"/>
    <property type="project" value="UniProtKB-UniRule"/>
</dbReference>
<dbReference type="GO" id="GO:0030170">
    <property type="term" value="F:pyridoxal phosphate binding"/>
    <property type="evidence" value="ECO:0007669"/>
    <property type="project" value="UniProtKB-UniRule"/>
</dbReference>
<comment type="similarity">
    <text evidence="4">Belongs to the class-V pyridoxal-phosphate-dependent aminotransferase family. MOCOS subfamily.</text>
</comment>
<evidence type="ECO:0000259" key="5">
    <source>
        <dbReference type="PROSITE" id="PS51340"/>
    </source>
</evidence>
<reference evidence="7" key="1">
    <citation type="submission" date="2025-08" db="UniProtKB">
        <authorList>
            <consortium name="RefSeq"/>
        </authorList>
    </citation>
    <scope>IDENTIFICATION</scope>
</reference>
<gene>
    <name evidence="7" type="primary">mocos</name>
    <name evidence="4" type="synonym">MOCOS</name>
</gene>
<dbReference type="Gene3D" id="3.90.1150.10">
    <property type="entry name" value="Aspartate Aminotransferase, domain 1"/>
    <property type="match status" value="1"/>
</dbReference>
<dbReference type="InterPro" id="IPR028886">
    <property type="entry name" value="MoCo_sulfurase"/>
</dbReference>
<feature type="domain" description="MOSC" evidence="5">
    <location>
        <begin position="571"/>
        <end position="731"/>
    </location>
</feature>
<dbReference type="InterPro" id="IPR015421">
    <property type="entry name" value="PyrdxlP-dep_Trfase_major"/>
</dbReference>
<dbReference type="Proteomes" id="UP000515145">
    <property type="component" value="Chromosome 15"/>
</dbReference>
<proteinExistence type="inferred from homology"/>
<dbReference type="PROSITE" id="PS51340">
    <property type="entry name" value="MOSC"/>
    <property type="match status" value="1"/>
</dbReference>
<comment type="catalytic activity">
    <reaction evidence="4">
        <text>Mo-molybdopterin + L-cysteine + AH2 = thio-Mo-molybdopterin + L-alanine + A + H2O</text>
        <dbReference type="Rhea" id="RHEA:42636"/>
        <dbReference type="ChEBI" id="CHEBI:13193"/>
        <dbReference type="ChEBI" id="CHEBI:15377"/>
        <dbReference type="ChEBI" id="CHEBI:17499"/>
        <dbReference type="ChEBI" id="CHEBI:35235"/>
        <dbReference type="ChEBI" id="CHEBI:57972"/>
        <dbReference type="ChEBI" id="CHEBI:71302"/>
        <dbReference type="ChEBI" id="CHEBI:82685"/>
        <dbReference type="EC" id="2.8.1.9"/>
    </reaction>
</comment>
<dbReference type="Gene3D" id="3.40.640.10">
    <property type="entry name" value="Type I PLP-dependent aspartate aminotransferase-like (Major domain)"/>
    <property type="match status" value="1"/>
</dbReference>
<dbReference type="InterPro" id="IPR005303">
    <property type="entry name" value="MOCOS_middle"/>
</dbReference>
<evidence type="ECO:0000313" key="7">
    <source>
        <dbReference type="RefSeq" id="XP_028279770.1"/>
    </source>
</evidence>
<dbReference type="GO" id="GO:0030151">
    <property type="term" value="F:molybdenum ion binding"/>
    <property type="evidence" value="ECO:0007669"/>
    <property type="project" value="UniProtKB-UniRule"/>
</dbReference>
<accession>A0A6P7JS93</accession>
<evidence type="ECO:0000256" key="3">
    <source>
        <dbReference type="ARBA" id="ARBA00023150"/>
    </source>
</evidence>
<dbReference type="InterPro" id="IPR011037">
    <property type="entry name" value="Pyrv_Knase-like_insert_dom_sf"/>
</dbReference>
<dbReference type="Pfam" id="PF03473">
    <property type="entry name" value="MOSC"/>
    <property type="match status" value="1"/>
</dbReference>
<dbReference type="GeneID" id="114447590"/>
<dbReference type="InterPro" id="IPR005302">
    <property type="entry name" value="MoCF_Sase_C"/>
</dbReference>
<dbReference type="Pfam" id="PF00266">
    <property type="entry name" value="Aminotran_5"/>
    <property type="match status" value="1"/>
</dbReference>
<protein>
    <recommendedName>
        <fullName evidence="4">Molybdenum cofactor sulfurase</fullName>
        <shortName evidence="4">MCS</shortName>
        <shortName evidence="4">MOS</shortName>
        <shortName evidence="4">MoCo sulfurase</shortName>
        <ecNumber evidence="4">2.8.1.9</ecNumber>
    </recommendedName>
    <alternativeName>
        <fullName evidence="4">Molybdenum cofactor sulfurtransferase</fullName>
    </alternativeName>
</protein>
<evidence type="ECO:0000256" key="1">
    <source>
        <dbReference type="ARBA" id="ARBA00022679"/>
    </source>
</evidence>
<comment type="function">
    <text evidence="4">Sulfurates the molybdenum cofactor. Sulfation of molybdenum is essential for xanthine dehydrogenase (XDH) and aldehyde oxidase (ADO) enzymes in which molybdenum cofactor is liganded by 1 oxygen and 1 sulfur atom in active form.</text>
</comment>
<keyword evidence="6" id="KW-1185">Reference proteome</keyword>
<dbReference type="PANTHER" id="PTHR14237:SF80">
    <property type="entry name" value="MOLYBDENUM COFACTOR SULFURASE"/>
    <property type="match status" value="1"/>
</dbReference>
<name>A0A6P7JS93_9TELE</name>
<evidence type="ECO:0000256" key="4">
    <source>
        <dbReference type="HAMAP-Rule" id="MF_03050"/>
    </source>
</evidence>
<comment type="cofactor">
    <cofactor evidence="4">
        <name>pyridoxal 5'-phosphate</name>
        <dbReference type="ChEBI" id="CHEBI:597326"/>
    </cofactor>
</comment>
<dbReference type="RefSeq" id="XP_028279770.1">
    <property type="nucleotide sequence ID" value="XM_028423969.1"/>
</dbReference>
<dbReference type="SUPFAM" id="SSF50800">
    <property type="entry name" value="PK beta-barrel domain-like"/>
    <property type="match status" value="1"/>
</dbReference>
<dbReference type="Pfam" id="PF03476">
    <property type="entry name" value="MOSC_N"/>
    <property type="match status" value="1"/>
</dbReference>
<dbReference type="SUPFAM" id="SSF141673">
    <property type="entry name" value="MOSC N-terminal domain-like"/>
    <property type="match status" value="1"/>
</dbReference>
<dbReference type="GO" id="GO:0008265">
    <property type="term" value="F:molybdenum cofactor sulfurtransferase activity"/>
    <property type="evidence" value="ECO:0007669"/>
    <property type="project" value="UniProtKB-UniRule"/>
</dbReference>
<dbReference type="InterPro" id="IPR000192">
    <property type="entry name" value="Aminotrans_V_dom"/>
</dbReference>